<dbReference type="CDD" id="cd13401">
    <property type="entry name" value="Slt70-like"/>
    <property type="match status" value="1"/>
</dbReference>
<dbReference type="PROSITE" id="PS00922">
    <property type="entry name" value="TRANSGLYCOSYLASE"/>
    <property type="match status" value="1"/>
</dbReference>
<dbReference type="Gene3D" id="1.25.20.10">
    <property type="entry name" value="Bacterial muramidases"/>
    <property type="match status" value="1"/>
</dbReference>
<reference evidence="6 7" key="1">
    <citation type="submission" date="2014-09" db="EMBL/GenBank/DDBJ databases">
        <authorList>
            <person name="Grob C."/>
            <person name="Taubert M."/>
            <person name="Howat A.M."/>
            <person name="Burns O.J."/>
            <person name="Dixon J.L."/>
            <person name="Chen Y."/>
            <person name="Murrell J.C."/>
        </authorList>
    </citation>
    <scope>NUCLEOTIDE SEQUENCE [LARGE SCALE GENOMIC DNA]</scope>
    <source>
        <strain evidence="6">L4</strain>
    </source>
</reference>
<dbReference type="InterPro" id="IPR012289">
    <property type="entry name" value="Lytic_TGlycosylase_superhlx_L"/>
</dbReference>
<dbReference type="GO" id="GO:0000270">
    <property type="term" value="P:peptidoglycan metabolic process"/>
    <property type="evidence" value="ECO:0007669"/>
    <property type="project" value="InterPro"/>
</dbReference>
<dbReference type="Proteomes" id="UP000029999">
    <property type="component" value="Unassembled WGS sequence"/>
</dbReference>
<sequence>MHLIKTLLFCLLWLPLSQAVANPQLEKQRQLFQQTKKALQTNQLNLYQQQLQQLDGYPLQPYLQYLYLRHRLGQVSPQTIQVFLDEQDGTFYADRLRNAWLDRLAHQKRWTEYLRFYQSPQSDERSCYQLQALLATGQKQQAYKLTPAMWLVPHSQHKACDPVFASWMQQGLLTDDLRHQRMMLALRDNQFSIASYLAKSTNTATQDKAWVERWKAIHDNPLTWLKQLPAKAPADRNQVSLARDEALSREIIIHGLQRLAKRSPEQAYSQWLRVRDHYQFSEHDKITARKAIGTWAALNRDDKALIYFGNIPGGEWQARAAIWQKDWRAAKKAINQMNIDELGSTRWQYWLGRSQAGLGEQSAANQTFAAILGERDYYSFLASDHLTQPYKMNHRPIAISEQDMAALKQQPAIQRLHEFYLQDMLLEARREAYHLSQTRTARELQMIATLTHQWGWHNQTIAFLGKAQYWDALDLRFPVIFDTEIRRAGKTNGLDPSWVLAIARQESAFNPTARSHAGAIGLMQLMPATGRLISKLINRPLQQLDELYRPARNIELGSAYLRRMYDENQQNPVLATAAYNAGPHRVARWLPSEKLDADIWAENIPFNETRHYVQTVMSYAAIFDSQRNQSIKPLSERMPAIKPKTP</sequence>
<proteinExistence type="inferred from homology"/>
<evidence type="ECO:0000256" key="2">
    <source>
        <dbReference type="ARBA" id="ARBA00022729"/>
    </source>
</evidence>
<comment type="similarity">
    <text evidence="1">Belongs to the transglycosylase Slt family.</text>
</comment>
<dbReference type="InterPro" id="IPR008258">
    <property type="entry name" value="Transglycosylase_SLT_dom_1"/>
</dbReference>
<protein>
    <submittedName>
        <fullName evidence="6">Soluble lytic murein transglycosylase</fullName>
        <ecNumber evidence="6">3.2.1.-</ecNumber>
    </submittedName>
</protein>
<keyword evidence="2 3" id="KW-0732">Signal</keyword>
<dbReference type="EC" id="3.2.1.-" evidence="6"/>
<dbReference type="GO" id="GO:0004553">
    <property type="term" value="F:hydrolase activity, hydrolyzing O-glycosyl compounds"/>
    <property type="evidence" value="ECO:0007669"/>
    <property type="project" value="InterPro"/>
</dbReference>
<dbReference type="GO" id="GO:0008933">
    <property type="term" value="F:peptidoglycan lytic transglycosylase activity"/>
    <property type="evidence" value="ECO:0007669"/>
    <property type="project" value="InterPro"/>
</dbReference>
<dbReference type="GO" id="GO:0042597">
    <property type="term" value="C:periplasmic space"/>
    <property type="evidence" value="ECO:0007669"/>
    <property type="project" value="InterPro"/>
</dbReference>
<dbReference type="PANTHER" id="PTHR37423">
    <property type="entry name" value="SOLUBLE LYTIC MUREIN TRANSGLYCOSYLASE-RELATED"/>
    <property type="match status" value="1"/>
</dbReference>
<comment type="caution">
    <text evidence="6">The sequence shown here is derived from an EMBL/GenBank/DDBJ whole genome shotgun (WGS) entry which is preliminary data.</text>
</comment>
<name>A0A0A0BI44_9GAMM</name>
<dbReference type="SUPFAM" id="SSF48435">
    <property type="entry name" value="Bacterial muramidases"/>
    <property type="match status" value="1"/>
</dbReference>
<evidence type="ECO:0000256" key="1">
    <source>
        <dbReference type="ARBA" id="ARBA00007734"/>
    </source>
</evidence>
<evidence type="ECO:0000313" key="6">
    <source>
        <dbReference type="EMBL" id="KGM07631.1"/>
    </source>
</evidence>
<evidence type="ECO:0000256" key="3">
    <source>
        <dbReference type="SAM" id="SignalP"/>
    </source>
</evidence>
<dbReference type="Gene3D" id="1.10.1240.20">
    <property type="entry name" value="Lytic transglycosylase, superhelical linker domain"/>
    <property type="match status" value="1"/>
</dbReference>
<dbReference type="Gene3D" id="1.10.530.10">
    <property type="match status" value="1"/>
</dbReference>
<dbReference type="AlphaFoldDB" id="A0A0A0BI44"/>
<evidence type="ECO:0000259" key="4">
    <source>
        <dbReference type="Pfam" id="PF01464"/>
    </source>
</evidence>
<evidence type="ECO:0000313" key="7">
    <source>
        <dbReference type="Proteomes" id="UP000029999"/>
    </source>
</evidence>
<dbReference type="SUPFAM" id="SSF53955">
    <property type="entry name" value="Lysozyme-like"/>
    <property type="match status" value="1"/>
</dbReference>
<keyword evidence="6" id="KW-0326">Glycosidase</keyword>
<keyword evidence="6" id="KW-0378">Hydrolase</keyword>
<organism evidence="6 7">
    <name type="scientific">Methylophaga thiooxydans</name>
    <dbReference type="NCBI Taxonomy" id="392484"/>
    <lineage>
        <taxon>Bacteria</taxon>
        <taxon>Pseudomonadati</taxon>
        <taxon>Pseudomonadota</taxon>
        <taxon>Gammaproteobacteria</taxon>
        <taxon>Thiotrichales</taxon>
        <taxon>Piscirickettsiaceae</taxon>
        <taxon>Methylophaga</taxon>
    </lineage>
</organism>
<feature type="domain" description="Transglycosylase SLT" evidence="4">
    <location>
        <begin position="485"/>
        <end position="593"/>
    </location>
</feature>
<dbReference type="Pfam" id="PF14718">
    <property type="entry name" value="SLT_L"/>
    <property type="match status" value="1"/>
</dbReference>
<feature type="domain" description="Lytic transglycosylase superhelical linker" evidence="5">
    <location>
        <begin position="407"/>
        <end position="473"/>
    </location>
</feature>
<feature type="signal peptide" evidence="3">
    <location>
        <begin position="1"/>
        <end position="21"/>
    </location>
</feature>
<gene>
    <name evidence="6" type="ORF">LP43_0047</name>
</gene>
<feature type="chain" id="PRO_5001959628" evidence="3">
    <location>
        <begin position="22"/>
        <end position="646"/>
    </location>
</feature>
<dbReference type="InterPro" id="IPR000189">
    <property type="entry name" value="Transglyc_AS"/>
</dbReference>
<accession>A0A0A0BI44</accession>
<dbReference type="InterPro" id="IPR023346">
    <property type="entry name" value="Lysozyme-like_dom_sf"/>
</dbReference>
<dbReference type="EMBL" id="JRQD01000001">
    <property type="protein sequence ID" value="KGM07631.1"/>
    <property type="molecule type" value="Genomic_DNA"/>
</dbReference>
<dbReference type="STRING" id="392484.LP43_0047"/>
<dbReference type="InterPro" id="IPR037061">
    <property type="entry name" value="Lytic_TGlycoase_superhlx_L_sf"/>
</dbReference>
<dbReference type="GO" id="GO:0016020">
    <property type="term" value="C:membrane"/>
    <property type="evidence" value="ECO:0007669"/>
    <property type="project" value="InterPro"/>
</dbReference>
<dbReference type="Pfam" id="PF01464">
    <property type="entry name" value="SLT"/>
    <property type="match status" value="1"/>
</dbReference>
<dbReference type="PANTHER" id="PTHR37423:SF5">
    <property type="entry name" value="SOLUBLE LYTIC MUREIN TRANSGLYCOSYLASE"/>
    <property type="match status" value="1"/>
</dbReference>
<dbReference type="InterPro" id="IPR008939">
    <property type="entry name" value="Lytic_TGlycosylase_superhlx_U"/>
</dbReference>
<evidence type="ECO:0000259" key="5">
    <source>
        <dbReference type="Pfam" id="PF14718"/>
    </source>
</evidence>